<feature type="compositionally biased region" description="Polar residues" evidence="2">
    <location>
        <begin position="779"/>
        <end position="800"/>
    </location>
</feature>
<feature type="region of interest" description="Disordered" evidence="2">
    <location>
        <begin position="1366"/>
        <end position="1430"/>
    </location>
</feature>
<feature type="compositionally biased region" description="Basic and acidic residues" evidence="2">
    <location>
        <begin position="1421"/>
        <end position="1430"/>
    </location>
</feature>
<evidence type="ECO:0000256" key="1">
    <source>
        <dbReference type="SAM" id="Coils"/>
    </source>
</evidence>
<evidence type="ECO:0000256" key="2">
    <source>
        <dbReference type="SAM" id="MobiDB-lite"/>
    </source>
</evidence>
<dbReference type="Pfam" id="PF18798">
    <property type="entry name" value="LPD3"/>
    <property type="match status" value="1"/>
</dbReference>
<feature type="coiled-coil region" evidence="1">
    <location>
        <begin position="2120"/>
        <end position="2258"/>
    </location>
</feature>
<organism evidence="4">
    <name type="scientific">Podoviridae sp. ct90d35</name>
    <dbReference type="NCBI Taxonomy" id="2827724"/>
    <lineage>
        <taxon>Viruses</taxon>
        <taxon>Duplodnaviria</taxon>
        <taxon>Heunggongvirae</taxon>
        <taxon>Uroviricota</taxon>
        <taxon>Caudoviricetes</taxon>
    </lineage>
</organism>
<proteinExistence type="predicted"/>
<keyword evidence="1" id="KW-0175">Coiled coil</keyword>
<sequence>MANKYERASQWVKKNEDKLSGNKAEAAAGEKTGSGKSGGYQSAKEWISQRGSDVSGREAAANNVRNWLSRVNSAYSGMQQYEKDNGNRWDKNYGGQWYEQLLEAKRDYESIGPKAKTLGLDYSDVYADLKKMTRGIQQSREYMSQFDSEEAYQTAIRPSLWYQKYQGMDEKGLETAASQTQDKEEKAFIQSMAANARMERLRNLDETMTQTEIGRLKRQRDERMDAAAEDWTDAASREKARQAAKEEKQYNARIAQLETEITQARRAKQAQALGGVGDRTSEHYDPAFREGSQYRGDDIVSRIINETEQERAWRKQQDDTWGASVYSQRGYDRLNQQEKDTYNYWAGYDSRNGTQKAQEYLDSMQETLNARIAEDRYGDIADENRLMKLAFYTATGLEGAMQGIGKSLDFLTGKEEYTPASASAIAASMLLQDDRENGTKVWKVLQDEEGERTWEEFLGQSAMSIGNMVPSMATAFALNALLPGLGLVGKLGSGLSKAGSLGVMGAGIAGNTYAEAINQGYSPENAKAYAMANAASEIGTELIFGGIEGMTGIGTEAMTDALLKKTDNAILRYLTRVGTDGLGEAMEEGVQAIIEPWMNSVTLHTDEALRGEDVAYNMLAGFSTGAIMSAPMIGAEEYGTYRAGKNALANGLNVDALQKVTGSFDADTEAARLSKKIGSSTGAYTIGRALREVDAGLSEQNIRDISGYLQSKNLPENVAEHNARLLNYVAMGGELSQRDVKVLEADKLLADAFREVVLKQDSTVNQRIQGARNLFGKAENTSAQSRAKAGSAQTGASQKGDSVLTDPNRAVLAVDSREGDTMQLRLKDGRVVDSSEAGAYHDENEAVLFDTARRYSADTAGANRIVNGFAESGLSLEEYSKGIADSYRYGQYGMNYSQVKEGSLSSQVDGDAAYDAYLAGMRWAATQYAKAQKAAMETRQPNQAAQLHFQRKGRTFDGKRESALAMMDTLSKALGEDFWVFESYEKNGKRVYADETGAEHAAPNGFYDKNGVHIDLNAGNDGRGVMLYTLGHELTHYIRQNSPEKFKAFADLIMESFGNRGVSADALIQEQIAKAARNGRNIGYETAYEEMIADSMETILADGKALERLGQIQQKEPSLGQTIRQWAKDTAEKIRAVVNAYKGEKADSLEGRITAQLEQVLPELEELYAEGLADASGTGRAEIREDAKKAAPEGGVKYSIRQTEDGRAVAVVDDDILSHMDTTNWDKDKVKEAKSAAKKALEKFSDGIVVNGITRTVNRVSKREFTRSEYSEKLANKAQDVFADKMRMADVVGDIVTVATGWAKDGGLKHERNDNFVDFDHGHALIVAGENRYNAEVVVGITGKGEYVFYDVVDITPEDFQLEKEPLTTATTDKPIGDIQRGSSDGNVAQRTQNVNRNLSRELEGSLHSDRDAGKATSGEGGKRFSLRDTEIPTRSELESKGKINVVDLSKPKTTGTFKERRKMILEEAKEVIQQPYLNQDTNTLIFITENSYRHIFNNLGEVQLNAAEHLPELIENAVLTHAEQPTHGSEYATGVYTFFAAAQDGNVLPVKLKVKEYSYTGQEIPRNIQEYFAGHPEDYAAMYDSVVLEVDGIEESPSGSAKDMSHNGPFLNPDELSTIKIADLLDLVNEKGEKYLPQYSDRDAGSAGPYAYDSLVSKPDMAVTRLSGDVPGNRADVIYQAKQNAAKIGRFNPKDGSVSVHVKDIDTDVILGTAGLKHSLDRRFDVNAPVTVMAGSILENSVRVNEMTAQHPNANQSYVLIGAAQGSNGQLYVVRSVVNQFSNEVTSMDVLYAYNAKTEPTLGIKEGTGRETIPNGPRRNAATITGSTISISELLDYVNDYFPDILPEEVLKHYGHESRPEGKLGESVLYSDRDPEAVKRNQILERQNEDLKDTVQYLKELVRLQGKVTDGTVYSRNSVEWAGKQMMKEANAKGDIRELTGILEKTYRAMGEGSEDMTQLIDQAAGWLADHRKTEKPRLDSYAEGILKEMKGRSIALNASQKAEAEALLGSYADYRKRFFGSVNLSDKANTSLDQFWTEMSEIYPDIFRKDVSSADMPRELYQAVDTLRNLYEENGENPEEAEAAFLNEQRMKVWESFSTLEPIRTVADKNQAKVEAIKERYNAKLRDIQSRYESQRQELKAQRQADLQAVRERLQAKAESTQAAARERYRQQREDLKAARQDIQTMEQEFLRIAREYDKADRTGNAAQEAAAEFRNALKAEIKKHKQDNATWQAEFKRLSREYEAMGRNAQRLQTQLERNRAAAQARTESRKQTAVRNQIQDIHGKLRKMLLHPQKSVTGHAPTALTKAVAEVCDLFTANLEQAGLRRMGEYDSRIEALDGKLREKPELKYAQNGVEAANRQKERIAKTAEKLNALRETYARIQQDSQLGIYYDAHTASLLEAVTRELSGKDIYEMDSRELTQVKNAMASFYHAIVNANKIQLGAREAGLIETAAKWGQEISDVNSGFLSKYLGRYFHYQMSPDTFFAATSGFAKDNTGSEVQKMFQRGTERSLEVQREYYNLFSEITENKQYRKELRALLDNPTGGMVDVGLRNEKGESMKITRGMAMQLYMLLGQKDSFEALVYSGLKAPNMRMYYRDRSRAYGGQDIRQMYTTKLGDEAFRLSRELEAGEKALRKKDYGGMTESQLRSHLEEIRTQRDELVMGEEARLSQIRENIENLLTPMEKEAITLGRQWYRRSGQLMADAHEQTHGYRPGLVEDYVPIHRDGTTVWSDIRESDGAFNLENSGFLQERTENRNAVLLTDFFTELGSQRDAIARYYGYVQAQKDFNRLWKTRLPGVGRSINSMIAAKFGTGNTGLGISGVDYVENYIKDIGGGRDKSGGLFSLFYGASASATLSLNPRVAVSQLASIPTAAAVVGWKNMGVGFWKGLGTALSTEKMNDLAQKNVYFFQRYRGNGGITEIADMQTGSGMWQKIAKSKGGKALLNWCQNMDVFATSTMYAMAEEAVKSRGMKSGDGGFEKAVNEMYTDIIRKTQPNYTITERSEMLRDSRAGAKIFSMYKTQPNQNLNILMQAAGTLSKVSRDFKAGVGGVTAADVRRAKTDFVNAGTAVVVGGNLMFVLVRTGVNLIMGQVAGYRDDETNEVTSDAVLEGMFKEFLSSMSGMFLLGGQAYDILNSTVSGESYYGLSDNAIKTVGDLTEKSVKLFQKIKEGGAEFGDYEKTAGALLTAMGVPYSNAKRFVEAYRHWAQNLEKGSLWNYSEEYTTGANYRNRFLEAYRAGDQEACGNSLAALAALSDAPNQRRIASEVRSGFQSSFREKFLQGEITADEVKDIFANYLDAEPEDTERMIAGWKGQLETGFTLDAYQDRYLKGEIGTEDYIRYLTEYQGKERQEAEKAELRLRCERDTGYAYDELKETYLDGDITASQAERWMAEYGQEEEPQKKRKEYDFEKETGYAWADRRDAFLSGGVSGEQMKKWLADIEGRRDYDADNYLRDLEFERDNGFAYNQKLEQYVAGKISREQLKKVLTTRGNMYDAEADREIVAYDYIKNHPDTKLGLSTAYSYTRKIDKWDYTIETSGITEEQFLSFRDQKAACNGTDNDGDGRRDSGSVQAQILPIIDAMPITEEQKDTLWYFCGWSSRTLKRKAPWKK</sequence>
<feature type="region of interest" description="Disordered" evidence="2">
    <location>
        <begin position="272"/>
        <end position="291"/>
    </location>
</feature>
<protein>
    <recommendedName>
        <fullName evidence="3">Large polyvalent protein-associated domain-containing protein</fullName>
    </recommendedName>
</protein>
<name>A0A8S5TNF1_9CAUD</name>
<feature type="region of interest" description="Disordered" evidence="2">
    <location>
        <begin position="775"/>
        <end position="804"/>
    </location>
</feature>
<feature type="coiled-coil region" evidence="1">
    <location>
        <begin position="240"/>
        <end position="267"/>
    </location>
</feature>
<dbReference type="PANTHER" id="PTHR23159:SF31">
    <property type="entry name" value="CENTROSOME-ASSOCIATED PROTEIN CEP250 ISOFORM X1"/>
    <property type="match status" value="1"/>
</dbReference>
<accession>A0A8S5TNF1</accession>
<feature type="compositionally biased region" description="Polar residues" evidence="2">
    <location>
        <begin position="1381"/>
        <end position="1398"/>
    </location>
</feature>
<feature type="coiled-coil region" evidence="1">
    <location>
        <begin position="2358"/>
        <end position="2388"/>
    </location>
</feature>
<feature type="compositionally biased region" description="Basic and acidic residues" evidence="2">
    <location>
        <begin position="1399"/>
        <end position="1414"/>
    </location>
</feature>
<feature type="compositionally biased region" description="Basic and acidic residues" evidence="2">
    <location>
        <begin position="279"/>
        <end position="288"/>
    </location>
</feature>
<evidence type="ECO:0000313" key="4">
    <source>
        <dbReference type="EMBL" id="DAF64664.1"/>
    </source>
</evidence>
<dbReference type="EMBL" id="BK032865">
    <property type="protein sequence ID" value="DAF64664.1"/>
    <property type="molecule type" value="Genomic_DNA"/>
</dbReference>
<feature type="region of interest" description="Disordered" evidence="2">
    <location>
        <begin position="1"/>
        <end position="58"/>
    </location>
</feature>
<feature type="compositionally biased region" description="Basic and acidic residues" evidence="2">
    <location>
        <begin position="1"/>
        <end position="20"/>
    </location>
</feature>
<dbReference type="PANTHER" id="PTHR23159">
    <property type="entry name" value="CENTROSOMAL PROTEIN 2"/>
    <property type="match status" value="1"/>
</dbReference>
<dbReference type="InterPro" id="IPR040824">
    <property type="entry name" value="LPD3"/>
</dbReference>
<reference evidence="4" key="1">
    <citation type="journal article" date="2021" name="Proc. Natl. Acad. Sci. U.S.A.">
        <title>A Catalog of Tens of Thousands of Viruses from Human Metagenomes Reveals Hidden Associations with Chronic Diseases.</title>
        <authorList>
            <person name="Tisza M.J."/>
            <person name="Buck C.B."/>
        </authorList>
    </citation>
    <scope>NUCLEOTIDE SEQUENCE</scope>
    <source>
        <strain evidence="4">Ct90d35</strain>
    </source>
</reference>
<evidence type="ECO:0000259" key="3">
    <source>
        <dbReference type="Pfam" id="PF18798"/>
    </source>
</evidence>
<feature type="domain" description="Large polyvalent protein-associated" evidence="3">
    <location>
        <begin position="1457"/>
        <end position="1558"/>
    </location>
</feature>